<keyword evidence="3" id="KW-0813">Transport</keyword>
<evidence type="ECO:0000256" key="2">
    <source>
        <dbReference type="ARBA" id="ARBA00005658"/>
    </source>
</evidence>
<evidence type="ECO:0000256" key="6">
    <source>
        <dbReference type="ARBA" id="ARBA00022989"/>
    </source>
</evidence>
<reference evidence="10" key="1">
    <citation type="journal article" date="2019" name="Int. J. Syst. Evol. Microbiol.">
        <title>The Global Catalogue of Microorganisms (GCM) 10K type strain sequencing project: providing services to taxonomists for standard genome sequencing and annotation.</title>
        <authorList>
            <consortium name="The Broad Institute Genomics Platform"/>
            <consortium name="The Broad Institute Genome Sequencing Center for Infectious Disease"/>
            <person name="Wu L."/>
            <person name="Ma J."/>
        </authorList>
    </citation>
    <scope>NUCLEOTIDE SEQUENCE [LARGE SCALE GENOMIC DNA]</scope>
    <source>
        <strain evidence="10">JCM 1407</strain>
    </source>
</reference>
<feature type="transmembrane region" description="Helical" evidence="8">
    <location>
        <begin position="242"/>
        <end position="264"/>
    </location>
</feature>
<gene>
    <name evidence="9" type="ORF">GCM10008906_21390</name>
</gene>
<evidence type="ECO:0000256" key="8">
    <source>
        <dbReference type="SAM" id="Phobius"/>
    </source>
</evidence>
<accession>A0ABP3UR52</accession>
<feature type="transmembrane region" description="Helical" evidence="8">
    <location>
        <begin position="416"/>
        <end position="438"/>
    </location>
</feature>
<dbReference type="PANTHER" id="PTHR30047:SF7">
    <property type="entry name" value="HIGH-AFFINITY CHOLINE TRANSPORT PROTEIN"/>
    <property type="match status" value="1"/>
</dbReference>
<feature type="transmembrane region" description="Helical" evidence="8">
    <location>
        <begin position="328"/>
        <end position="347"/>
    </location>
</feature>
<evidence type="ECO:0000313" key="10">
    <source>
        <dbReference type="Proteomes" id="UP001501510"/>
    </source>
</evidence>
<feature type="transmembrane region" description="Helical" evidence="8">
    <location>
        <begin position="359"/>
        <end position="385"/>
    </location>
</feature>
<name>A0ABP3UR52_9CLOT</name>
<feature type="transmembrane region" description="Helical" evidence="8">
    <location>
        <begin position="21"/>
        <end position="48"/>
    </location>
</feature>
<evidence type="ECO:0000256" key="1">
    <source>
        <dbReference type="ARBA" id="ARBA00004651"/>
    </source>
</evidence>
<protein>
    <submittedName>
        <fullName evidence="9">BCCT family transporter</fullName>
    </submittedName>
</protein>
<comment type="caution">
    <text evidence="9">The sequence shown here is derived from an EMBL/GenBank/DDBJ whole genome shotgun (WGS) entry which is preliminary data.</text>
</comment>
<keyword evidence="5 8" id="KW-0812">Transmembrane</keyword>
<keyword evidence="4" id="KW-1003">Cell membrane</keyword>
<keyword evidence="10" id="KW-1185">Reference proteome</keyword>
<evidence type="ECO:0000256" key="5">
    <source>
        <dbReference type="ARBA" id="ARBA00022692"/>
    </source>
</evidence>
<dbReference type="InterPro" id="IPR000060">
    <property type="entry name" value="BCCT_transptr"/>
</dbReference>
<sequence>MKTSIENKVEKKLHSRNFTKFGLDINPIVSIASGAIIFIFALYAFFNLDGANKLFESIKNIITTKTDWVFILSSNLFIIACLFLAFSKLGKVRIGGVNCKPEFSNFAWYSMLISGGMGIGLMFWSVGEPLYHSMIRPPIFKSPNAVSSALATTFFDWGLHPWAIYAIMSLSLAFFAYNKNLPLSLRSVFYPILKDKIFGIWGDIIDILAVIACLVGLATSLGLGVQQINSGLTYLFNINSSILIQIVLIAIITGIATLSVISGIDKGVKFLSEITMKMALVFMVAVLLIGPTSYIIRTFSNSLGLYINDFVKSAFFISMDGSSWQGTWPIFYIAWWISCSPFVGMFIARISKGRTIREFVLAVLIVPSLLSFLWLSVFGGTSIYINNITNGSLFEVVKNKLPVALFEMINNLNTPFLAGSIKILLSIVGILLVIFFFVTTSDSGSLVVDSITTGGKLDSPVGQRVFWACIEGFIATVLLLIGGEKALTTLQTAVISTGLPFAILLSIMSIVLITSVKKSYAKQQKVKEIKLYKRFDEFKDSEDFEEKNLA</sequence>
<proteinExistence type="inferred from homology"/>
<keyword evidence="7 8" id="KW-0472">Membrane</keyword>
<dbReference type="RefSeq" id="WP_343761554.1">
    <property type="nucleotide sequence ID" value="NZ_BAAACG010000010.1"/>
</dbReference>
<comment type="similarity">
    <text evidence="2">Belongs to the BCCT transporter (TC 2.A.15) family.</text>
</comment>
<dbReference type="NCBIfam" id="TIGR00842">
    <property type="entry name" value="bcct"/>
    <property type="match status" value="1"/>
</dbReference>
<feature type="transmembrane region" description="Helical" evidence="8">
    <location>
        <begin position="276"/>
        <end position="296"/>
    </location>
</feature>
<keyword evidence="6 8" id="KW-1133">Transmembrane helix</keyword>
<feature type="transmembrane region" description="Helical" evidence="8">
    <location>
        <begin position="198"/>
        <end position="222"/>
    </location>
</feature>
<evidence type="ECO:0000256" key="3">
    <source>
        <dbReference type="ARBA" id="ARBA00022448"/>
    </source>
</evidence>
<feature type="transmembrane region" description="Helical" evidence="8">
    <location>
        <begin position="494"/>
        <end position="516"/>
    </location>
</feature>
<feature type="transmembrane region" description="Helical" evidence="8">
    <location>
        <begin position="106"/>
        <end position="126"/>
    </location>
</feature>
<dbReference type="Pfam" id="PF02028">
    <property type="entry name" value="BCCT"/>
    <property type="match status" value="1"/>
</dbReference>
<organism evidence="9 10">
    <name type="scientific">Clostridium oceanicum</name>
    <dbReference type="NCBI Taxonomy" id="1543"/>
    <lineage>
        <taxon>Bacteria</taxon>
        <taxon>Bacillati</taxon>
        <taxon>Bacillota</taxon>
        <taxon>Clostridia</taxon>
        <taxon>Eubacteriales</taxon>
        <taxon>Clostridiaceae</taxon>
        <taxon>Clostridium</taxon>
    </lineage>
</organism>
<dbReference type="Proteomes" id="UP001501510">
    <property type="component" value="Unassembled WGS sequence"/>
</dbReference>
<feature type="transmembrane region" description="Helical" evidence="8">
    <location>
        <begin position="68"/>
        <end position="86"/>
    </location>
</feature>
<feature type="transmembrane region" description="Helical" evidence="8">
    <location>
        <begin position="465"/>
        <end position="482"/>
    </location>
</feature>
<comment type="subcellular location">
    <subcellularLocation>
        <location evidence="1">Cell membrane</location>
        <topology evidence="1">Multi-pass membrane protein</topology>
    </subcellularLocation>
</comment>
<feature type="transmembrane region" description="Helical" evidence="8">
    <location>
        <begin position="159"/>
        <end position="177"/>
    </location>
</feature>
<evidence type="ECO:0000313" key="9">
    <source>
        <dbReference type="EMBL" id="GAA0740905.1"/>
    </source>
</evidence>
<dbReference type="EMBL" id="BAAACG010000010">
    <property type="protein sequence ID" value="GAA0740905.1"/>
    <property type="molecule type" value="Genomic_DNA"/>
</dbReference>
<evidence type="ECO:0000256" key="4">
    <source>
        <dbReference type="ARBA" id="ARBA00022475"/>
    </source>
</evidence>
<evidence type="ECO:0000256" key="7">
    <source>
        <dbReference type="ARBA" id="ARBA00023136"/>
    </source>
</evidence>
<dbReference type="PANTHER" id="PTHR30047">
    <property type="entry name" value="HIGH-AFFINITY CHOLINE TRANSPORT PROTEIN-RELATED"/>
    <property type="match status" value="1"/>
</dbReference>